<evidence type="ECO:0000313" key="3">
    <source>
        <dbReference type="EMBL" id="RNI34835.1"/>
    </source>
</evidence>
<dbReference type="InterPro" id="IPR017853">
    <property type="entry name" value="GH"/>
</dbReference>
<sequence length="467" mass="53377">MVYKIAYKILLITFFGALLSTNGIAQTKKFSKIIASPNGHYLMEKNGKPFFWLGDTGWLMFLKLNREEADKYLEDRRKKGFNVIQVMVVHSPGEVNVYGDSALINKNVATPKTTPGNKFSNKREYDFWDHVDYIIDKAAEKGIYIGLVPVWGGNVKAGLVDQQQAKIYATWLANRYKNKPNIIWINGGDIPGSDSINVWNTIGETLDSIDKNHLITFHPRGRTISSIWFQNEKWLKMNMFQSGHRTYAQDTSSSEPFRFGEDNWKYVNLVFNKKPVKPVLDGEPSYEGIPHGLHDTTLPRWKAKDVRRYGYWSVFAGAAGFTYGDNAVMQFRKAGEKTGAYGANDYWFDAINDPGAGQMIWLKKLMLSKPYFDRIPDQALVSDQGKKYDYIAATRGKDYAFFYDYSGRNFKVNMKEMPVGKFTASWYNPRNGKETKIGIFATNGIREFNPPGEKKDGNDWVLILEKS</sequence>
<dbReference type="Pfam" id="PF13204">
    <property type="entry name" value="Apiosidase"/>
    <property type="match status" value="1"/>
</dbReference>
<feature type="domain" description="Apiosidase-like catalytic" evidence="2">
    <location>
        <begin position="36"/>
        <end position="372"/>
    </location>
</feature>
<dbReference type="EMBL" id="RJJR01000012">
    <property type="protein sequence ID" value="RNI34835.1"/>
    <property type="molecule type" value="Genomic_DNA"/>
</dbReference>
<reference evidence="3 4" key="1">
    <citation type="submission" date="2018-11" db="EMBL/GenBank/DDBJ databases">
        <title>Draft genome sequence of Ferruginibacter sp. BO-59.</title>
        <authorList>
            <person name="Im W.T."/>
        </authorList>
    </citation>
    <scope>NUCLEOTIDE SEQUENCE [LARGE SCALE GENOMIC DNA]</scope>
    <source>
        <strain evidence="3 4">BO-59</strain>
    </source>
</reference>
<dbReference type="AlphaFoldDB" id="A0A3M9NBR7"/>
<dbReference type="Proteomes" id="UP000267223">
    <property type="component" value="Unassembled WGS sequence"/>
</dbReference>
<dbReference type="InterPro" id="IPR025277">
    <property type="entry name" value="Apiosidase-like_cat_dom"/>
</dbReference>
<protein>
    <submittedName>
        <fullName evidence="3">DUF4038 domain-containing protein</fullName>
    </submittedName>
</protein>
<feature type="domain" description="Putative collagen-binding" evidence="1">
    <location>
        <begin position="375"/>
        <end position="465"/>
    </location>
</feature>
<dbReference type="OrthoDB" id="59486at2"/>
<organism evidence="3 4">
    <name type="scientific">Hanamia caeni</name>
    <dbReference type="NCBI Taxonomy" id="2294116"/>
    <lineage>
        <taxon>Bacteria</taxon>
        <taxon>Pseudomonadati</taxon>
        <taxon>Bacteroidota</taxon>
        <taxon>Chitinophagia</taxon>
        <taxon>Chitinophagales</taxon>
        <taxon>Chitinophagaceae</taxon>
        <taxon>Hanamia</taxon>
    </lineage>
</organism>
<keyword evidence="4" id="KW-1185">Reference proteome</keyword>
<gene>
    <name evidence="3" type="ORF">EFY79_14215</name>
</gene>
<name>A0A3M9NBR7_9BACT</name>
<evidence type="ECO:0000259" key="2">
    <source>
        <dbReference type="Pfam" id="PF13204"/>
    </source>
</evidence>
<dbReference type="SUPFAM" id="SSF51445">
    <property type="entry name" value="(Trans)glycosidases"/>
    <property type="match status" value="1"/>
</dbReference>
<evidence type="ECO:0000313" key="4">
    <source>
        <dbReference type="Proteomes" id="UP000267223"/>
    </source>
</evidence>
<proteinExistence type="predicted"/>
<comment type="caution">
    <text evidence="3">The sequence shown here is derived from an EMBL/GenBank/DDBJ whole genome shotgun (WGS) entry which is preliminary data.</text>
</comment>
<dbReference type="Gene3D" id="3.20.20.80">
    <property type="entry name" value="Glycosidases"/>
    <property type="match status" value="1"/>
</dbReference>
<dbReference type="InterPro" id="IPR024749">
    <property type="entry name" value="Collagen-bd_put"/>
</dbReference>
<dbReference type="PANTHER" id="PTHR37836:SF3">
    <property type="entry name" value="ENDOGLUCANASE"/>
    <property type="match status" value="1"/>
</dbReference>
<dbReference type="PANTHER" id="PTHR37836">
    <property type="entry name" value="LMO1036 PROTEIN"/>
    <property type="match status" value="1"/>
</dbReference>
<dbReference type="Pfam" id="PF12904">
    <property type="entry name" value="Collagen_bind_2"/>
    <property type="match status" value="1"/>
</dbReference>
<dbReference type="RefSeq" id="WP_123121391.1">
    <property type="nucleotide sequence ID" value="NZ_RJJR01000012.1"/>
</dbReference>
<evidence type="ECO:0000259" key="1">
    <source>
        <dbReference type="Pfam" id="PF12904"/>
    </source>
</evidence>
<accession>A0A3M9NBR7</accession>